<dbReference type="EMBL" id="JBGBPQ010000001">
    <property type="protein sequence ID" value="KAL1529555.1"/>
    <property type="molecule type" value="Genomic_DNA"/>
</dbReference>
<dbReference type="GO" id="GO:0006508">
    <property type="term" value="P:proteolysis"/>
    <property type="evidence" value="ECO:0007669"/>
    <property type="project" value="InterPro"/>
</dbReference>
<name>A0AB34KA91_PRYPA</name>
<sequence length="306" mass="33321">MPNYSRRGALLAASSPSMRRAPLHPPLHLPLDRSPDGVLTTALYVDDHPFRLIVDSGSPYLLLPAEEDCDAQPPKLSLFGCAPRGRSRAAGLPPTREQYGAAEGRVEWCDACVRWGRERAVPRVTLGAADREVMRQSGGALLGLIREVGPAEGRPTALAQLGANSFRVDARRMRLTLSHAALLPTATRDTLRLDDARGYGAAGCSLGASRHKSLVDELELSSLIAEVPRRSARVQSIELALRKEDGEKVVLRSSLRSSPLFYVQSVKLNWFADARSGPHIFAVGQCMLGSGELTEEDWAQGRARWV</sequence>
<proteinExistence type="predicted"/>
<dbReference type="PROSITE" id="PS00141">
    <property type="entry name" value="ASP_PROTEASE"/>
    <property type="match status" value="1"/>
</dbReference>
<accession>A0AB34KA91</accession>
<comment type="caution">
    <text evidence="1">The sequence shown here is derived from an EMBL/GenBank/DDBJ whole genome shotgun (WGS) entry which is preliminary data.</text>
</comment>
<evidence type="ECO:0000313" key="1">
    <source>
        <dbReference type="EMBL" id="KAL1529555.1"/>
    </source>
</evidence>
<gene>
    <name evidence="1" type="ORF">AB1Y20_000499</name>
</gene>
<keyword evidence="2" id="KW-1185">Reference proteome</keyword>
<dbReference type="InterPro" id="IPR001969">
    <property type="entry name" value="Aspartic_peptidase_AS"/>
</dbReference>
<dbReference type="AlphaFoldDB" id="A0AB34KA91"/>
<reference evidence="1 2" key="1">
    <citation type="journal article" date="2024" name="Science">
        <title>Giant polyketide synthase enzymes in the biosynthesis of giant marine polyether toxins.</title>
        <authorList>
            <person name="Fallon T.R."/>
            <person name="Shende V.V."/>
            <person name="Wierzbicki I.H."/>
            <person name="Pendleton A.L."/>
            <person name="Watervoot N.F."/>
            <person name="Auber R.P."/>
            <person name="Gonzalez D.J."/>
            <person name="Wisecaver J.H."/>
            <person name="Moore B.S."/>
        </authorList>
    </citation>
    <scope>NUCLEOTIDE SEQUENCE [LARGE SCALE GENOMIC DNA]</scope>
    <source>
        <strain evidence="1 2">12B1</strain>
    </source>
</reference>
<dbReference type="GO" id="GO:0004190">
    <property type="term" value="F:aspartic-type endopeptidase activity"/>
    <property type="evidence" value="ECO:0007669"/>
    <property type="project" value="InterPro"/>
</dbReference>
<organism evidence="1 2">
    <name type="scientific">Prymnesium parvum</name>
    <name type="common">Toxic golden alga</name>
    <dbReference type="NCBI Taxonomy" id="97485"/>
    <lineage>
        <taxon>Eukaryota</taxon>
        <taxon>Haptista</taxon>
        <taxon>Haptophyta</taxon>
        <taxon>Prymnesiophyceae</taxon>
        <taxon>Prymnesiales</taxon>
        <taxon>Prymnesiaceae</taxon>
        <taxon>Prymnesium</taxon>
    </lineage>
</organism>
<dbReference type="Proteomes" id="UP001515480">
    <property type="component" value="Unassembled WGS sequence"/>
</dbReference>
<evidence type="ECO:0008006" key="3">
    <source>
        <dbReference type="Google" id="ProtNLM"/>
    </source>
</evidence>
<evidence type="ECO:0000313" key="2">
    <source>
        <dbReference type="Proteomes" id="UP001515480"/>
    </source>
</evidence>
<protein>
    <recommendedName>
        <fullName evidence="3">Peptidase A1 domain-containing protein</fullName>
    </recommendedName>
</protein>